<sequence>MAVSLWDAMNFILYSAVNDNLTGQTVGRPQYDYAFILQAYRRVLGSFGSVHIVASIAEVDPLVRRLSQERQESIFLSFAAPHDTPTDLSCPTVCVMAWEFDSIPTGQESSDPQQDWRRILGIHGRVITLSSHAARAIRKALGEDFPVLVLPVPLWQAFATASEPVQPVPINPGSTVDITGCILDTRVLRLHADDLLPPVPTAEELARIEALKPPPLTPHRRFIIAKHYLRAWIRDVVRGPSLPERGHRIQYLKQWYWEGVQDLLSDTLRSRLAKYLPGVAGPLPIPAPPALDLPDLGQRAETRVDGVVYVSVFDPKDGRSNWPRLISAFCWAFRDTSDATLVLRITQADLAAYYVEVLTVLRQLSPFACRVLVLHGELDESQSTRLYQAASFYVNASHCEGVCLPVMEFMARGTPAIAPDHSAMEDYIDDTVAFVVRSSAEPAAWPQDVRTLYRTRQYRPDWGSLKIAFQQSYAMAKEQPQAYEAMSSAAIARMHDYCLVTSWQPRLLAFLGRPEAGELETASAVNVADNASC</sequence>
<dbReference type="PANTHER" id="PTHR46656">
    <property type="entry name" value="PUTATIVE-RELATED"/>
    <property type="match status" value="1"/>
</dbReference>
<dbReference type="RefSeq" id="WP_063342043.1">
    <property type="nucleotide sequence ID" value="NZ_LUKJ01000003.1"/>
</dbReference>
<feature type="domain" description="Glycosyl transferase family 1" evidence="1">
    <location>
        <begin position="374"/>
        <end position="462"/>
    </location>
</feature>
<evidence type="ECO:0000259" key="1">
    <source>
        <dbReference type="Pfam" id="PF00534"/>
    </source>
</evidence>
<dbReference type="AlphaFoldDB" id="A0A166NH81"/>
<protein>
    <submittedName>
        <fullName evidence="2">Glycosyltransferase</fullName>
    </submittedName>
</protein>
<evidence type="ECO:0000313" key="2">
    <source>
        <dbReference type="EMBL" id="KZN17318.1"/>
    </source>
</evidence>
<gene>
    <name evidence="2" type="ORF">A1D17_14555</name>
</gene>
<dbReference type="PANTHER" id="PTHR46656:SF3">
    <property type="entry name" value="PUTATIVE-RELATED"/>
    <property type="match status" value="1"/>
</dbReference>
<dbReference type="OrthoDB" id="5936320at2"/>
<proteinExistence type="predicted"/>
<comment type="caution">
    <text evidence="2">The sequence shown here is derived from an EMBL/GenBank/DDBJ whole genome shotgun (WGS) entry which is preliminary data.</text>
</comment>
<dbReference type="Gene3D" id="3.40.50.2000">
    <property type="entry name" value="Glycogen Phosphorylase B"/>
    <property type="match status" value="1"/>
</dbReference>
<dbReference type="GO" id="GO:0016757">
    <property type="term" value="F:glycosyltransferase activity"/>
    <property type="evidence" value="ECO:0007669"/>
    <property type="project" value="InterPro"/>
</dbReference>
<keyword evidence="2" id="KW-0808">Transferase</keyword>
<accession>A0A166NH81</accession>
<organism evidence="2 3">
    <name type="scientific">Pseudomonas fluorescens</name>
    <dbReference type="NCBI Taxonomy" id="294"/>
    <lineage>
        <taxon>Bacteria</taxon>
        <taxon>Pseudomonadati</taxon>
        <taxon>Pseudomonadota</taxon>
        <taxon>Gammaproteobacteria</taxon>
        <taxon>Pseudomonadales</taxon>
        <taxon>Pseudomonadaceae</taxon>
        <taxon>Pseudomonas</taxon>
    </lineage>
</organism>
<dbReference type="Pfam" id="PF00534">
    <property type="entry name" value="Glycos_transf_1"/>
    <property type="match status" value="1"/>
</dbReference>
<reference evidence="2 3" key="2">
    <citation type="journal article" date="2018" name="Nature">
        <title>Mutant phenotypes for thousands of bacterial genes of unknown function.</title>
        <authorList>
            <person name="Price M.N."/>
            <person name="Wetmore K.M."/>
            <person name="Waters R.J."/>
            <person name="Callaghan M."/>
            <person name="Ray J."/>
            <person name="Liu H."/>
            <person name="Kuehl J.V."/>
            <person name="Melnyk R.A."/>
            <person name="Lamson J.S."/>
            <person name="Suh Y."/>
            <person name="Carlson H.K."/>
            <person name="Esquivel Z."/>
            <person name="Sadeeshkumar H."/>
            <person name="Chakraborty R."/>
            <person name="Zane G.M."/>
            <person name="Rubin B.E."/>
            <person name="Wall J.D."/>
            <person name="Visel A."/>
            <person name="Bristow J."/>
            <person name="Blow M.J."/>
            <person name="Arkin A.P."/>
            <person name="Deutschbauer A.M."/>
        </authorList>
    </citation>
    <scope>NUCLEOTIDE SEQUENCE [LARGE SCALE GENOMIC DNA]</scope>
    <source>
        <strain evidence="2 3">FW300-N1B4</strain>
    </source>
</reference>
<dbReference type="EMBL" id="LUKJ01000003">
    <property type="protein sequence ID" value="KZN17318.1"/>
    <property type="molecule type" value="Genomic_DNA"/>
</dbReference>
<evidence type="ECO:0000313" key="3">
    <source>
        <dbReference type="Proteomes" id="UP000076489"/>
    </source>
</evidence>
<name>A0A166NH81_PSEFL</name>
<dbReference type="SUPFAM" id="SSF53756">
    <property type="entry name" value="UDP-Glycosyltransferase/glycogen phosphorylase"/>
    <property type="match status" value="1"/>
</dbReference>
<reference evidence="3" key="1">
    <citation type="submission" date="2016-03" db="EMBL/GenBank/DDBJ databases">
        <authorList>
            <person name="Ray J."/>
            <person name="Price M."/>
            <person name="Deutschbauer A."/>
        </authorList>
    </citation>
    <scope>NUCLEOTIDE SEQUENCE [LARGE SCALE GENOMIC DNA]</scope>
    <source>
        <strain evidence="3">FW300-N1B4</strain>
    </source>
</reference>
<dbReference type="InterPro" id="IPR001296">
    <property type="entry name" value="Glyco_trans_1"/>
</dbReference>
<dbReference type="Proteomes" id="UP000076489">
    <property type="component" value="Unassembled WGS sequence"/>
</dbReference>